<feature type="region of interest" description="Disordered" evidence="1">
    <location>
        <begin position="1"/>
        <end position="25"/>
    </location>
</feature>
<reference evidence="2" key="1">
    <citation type="submission" date="2023-10" db="EMBL/GenBank/DDBJ databases">
        <authorList>
            <person name="Chen Y."/>
            <person name="Shah S."/>
            <person name="Dougan E. K."/>
            <person name="Thang M."/>
            <person name="Chan C."/>
        </authorList>
    </citation>
    <scope>NUCLEOTIDE SEQUENCE [LARGE SCALE GENOMIC DNA]</scope>
</reference>
<dbReference type="SUPFAM" id="SSF53448">
    <property type="entry name" value="Nucleotide-diphospho-sugar transferases"/>
    <property type="match status" value="1"/>
</dbReference>
<protein>
    <recommendedName>
        <fullName evidence="4">Hexosyltransferase</fullName>
    </recommendedName>
</protein>
<comment type="caution">
    <text evidence="2">The sequence shown here is derived from an EMBL/GenBank/DDBJ whole genome shotgun (WGS) entry which is preliminary data.</text>
</comment>
<keyword evidence="3" id="KW-1185">Reference proteome</keyword>
<feature type="non-terminal residue" evidence="2">
    <location>
        <position position="150"/>
    </location>
</feature>
<evidence type="ECO:0000313" key="2">
    <source>
        <dbReference type="EMBL" id="CAK0803121.1"/>
    </source>
</evidence>
<dbReference type="EMBL" id="CAUYUJ010002953">
    <property type="protein sequence ID" value="CAK0803121.1"/>
    <property type="molecule type" value="Genomic_DNA"/>
</dbReference>
<sequence>GAEPGRRLGGGGAAREGGAAAAGARRRWTRAWSPSLRRPQVRLRDGALGPRGGQEEYIVNALTLGCSLRQTNTKHDMVLLATPDLGDLLNHASACALSAFWDVRQQEHLDVSLETRCAPRFRRVFTKLSVMKLTEYEKVLMLDADMLVTR</sequence>
<accession>A0ABN9QB62</accession>
<proteinExistence type="predicted"/>
<evidence type="ECO:0008006" key="4">
    <source>
        <dbReference type="Google" id="ProtNLM"/>
    </source>
</evidence>
<dbReference type="InterPro" id="IPR050587">
    <property type="entry name" value="GNT1/Glycosyltrans_8"/>
</dbReference>
<organism evidence="2 3">
    <name type="scientific">Prorocentrum cordatum</name>
    <dbReference type="NCBI Taxonomy" id="2364126"/>
    <lineage>
        <taxon>Eukaryota</taxon>
        <taxon>Sar</taxon>
        <taxon>Alveolata</taxon>
        <taxon>Dinophyceae</taxon>
        <taxon>Prorocentrales</taxon>
        <taxon>Prorocentraceae</taxon>
        <taxon>Prorocentrum</taxon>
    </lineage>
</organism>
<dbReference type="PANTHER" id="PTHR11183">
    <property type="entry name" value="GLYCOGENIN SUBFAMILY MEMBER"/>
    <property type="match status" value="1"/>
</dbReference>
<evidence type="ECO:0000313" key="3">
    <source>
        <dbReference type="Proteomes" id="UP001189429"/>
    </source>
</evidence>
<gene>
    <name evidence="2" type="ORF">PCOR1329_LOCUS10417</name>
</gene>
<feature type="non-terminal residue" evidence="2">
    <location>
        <position position="1"/>
    </location>
</feature>
<dbReference type="InterPro" id="IPR029044">
    <property type="entry name" value="Nucleotide-diphossugar_trans"/>
</dbReference>
<name>A0ABN9QB62_9DINO</name>
<evidence type="ECO:0000256" key="1">
    <source>
        <dbReference type="SAM" id="MobiDB-lite"/>
    </source>
</evidence>
<dbReference type="Proteomes" id="UP001189429">
    <property type="component" value="Unassembled WGS sequence"/>
</dbReference>
<dbReference type="Gene3D" id="3.90.550.10">
    <property type="entry name" value="Spore Coat Polysaccharide Biosynthesis Protein SpsA, Chain A"/>
    <property type="match status" value="1"/>
</dbReference>